<dbReference type="RefSeq" id="XP_062793811.1">
    <property type="nucleotide sequence ID" value="XM_062937760.1"/>
</dbReference>
<dbReference type="SUPFAM" id="SSF53474">
    <property type="entry name" value="alpha/beta-Hydrolases"/>
    <property type="match status" value="1"/>
</dbReference>
<feature type="region of interest" description="Disordered" evidence="13">
    <location>
        <begin position="1"/>
        <end position="83"/>
    </location>
</feature>
<dbReference type="SUPFAM" id="SSF82171">
    <property type="entry name" value="DPP6 N-terminal domain-like"/>
    <property type="match status" value="1"/>
</dbReference>
<evidence type="ECO:0000313" key="17">
    <source>
        <dbReference type="EMBL" id="WRT69072.1"/>
    </source>
</evidence>
<evidence type="ECO:0000256" key="3">
    <source>
        <dbReference type="ARBA" id="ARBA00022438"/>
    </source>
</evidence>
<dbReference type="PANTHER" id="PTHR11731">
    <property type="entry name" value="PROTEASE FAMILY S9B,C DIPEPTIDYL-PEPTIDASE IV-RELATED"/>
    <property type="match status" value="1"/>
</dbReference>
<sequence>MASAYGRVPEQEGDTSRTPHSDNRQSIGGRSEASSIEFRDQLDIEPFDEKGDRFRDDPRLEDEAGDGDLEEEGYAIEPPQRLRPRQKSRKILATLIAILFFAAAIGGLAASGYSAPTFAKSGNQRITMDHIFNGTFGVHYKSLDWVREATDGTFSHISGNNNIVLSDVHNMTDETVLVDSSKVVDQHGNQLHWQSWALSADMEYVLLKTDHVKQWRHSSFGNYWVHRRSDSVTFPIVTPTSHPTVTHCVWSPVGHALAFVSKNDLYLITETEISSSKPMLTRITEDGSETIFNGVPDWVYEEEVFETDSAVWWSPDARSLAYLRSDESAVKDFKLQYYNPSNDAFEVHQYATELDMKYPKPGTPNPLVSVHTYSLSSQSRHQLSWQGEMPLDTRIIIEVGWVADNALLVKEIDRAARKGNVVLFQDGKSQGDIVRILGKDGEESDDGWIDHGQNVIPVKGPLEGYLDIVPNEGFNHIAFFSPINSSQPIWITSGDWEVTEISGVNAGKGVIYFMAATPSIDRHLYSAHIPSSLTEQYDQTFTALTDNSAPGYYETFFSPAAGYYVLSYRGPEVPWMRLMESEKEEDQINVLLEGNAQLNQTLSEFVRPIITRQTIISDGHEINVMEMLPPNIDTSGRKKYPVLIRVYGGPGSQMVHNRFERDWHTFLVTSMKYIVIMVDGRGTGFKGRQLRNPVTDDLGHYEVIDQINAAKEMAKRIYVDRKRIGIWGWSYGGYMTCKTLEADSGIFTLGMAVAPVTNWLYYDSIYTERYMSTPSTNQEGYLKSAVNNVTSFAGDKVDFIWAHGSGDDNVHYANSASLLDKLTQEKVRGWRFRMFTDSNHSMDKRQAYREVYEWMTDFLREKWGVGGKIHQ</sequence>
<evidence type="ECO:0000313" key="18">
    <source>
        <dbReference type="Proteomes" id="UP001329825"/>
    </source>
</evidence>
<feature type="compositionally biased region" description="Basic and acidic residues" evidence="13">
    <location>
        <begin position="14"/>
        <end position="23"/>
    </location>
</feature>
<keyword evidence="3" id="KW-0031">Aminopeptidase</keyword>
<dbReference type="Pfam" id="PF00326">
    <property type="entry name" value="Peptidase_S9"/>
    <property type="match status" value="1"/>
</dbReference>
<dbReference type="PROSITE" id="PS00708">
    <property type="entry name" value="PRO_ENDOPEP_SER"/>
    <property type="match status" value="1"/>
</dbReference>
<protein>
    <recommendedName>
        <fullName evidence="19">Dipeptidyl aminopeptidase</fullName>
    </recommendedName>
</protein>
<dbReference type="Pfam" id="PF00930">
    <property type="entry name" value="DPPIV_N"/>
    <property type="match status" value="1"/>
</dbReference>
<keyword evidence="10 14" id="KW-1133">Transmembrane helix</keyword>
<evidence type="ECO:0000256" key="5">
    <source>
        <dbReference type="ARBA" id="ARBA00022670"/>
    </source>
</evidence>
<dbReference type="InterPro" id="IPR029058">
    <property type="entry name" value="AB_hydrolase_fold"/>
</dbReference>
<name>A0ABZ1D8U7_9TREE</name>
<evidence type="ECO:0000256" key="9">
    <source>
        <dbReference type="ARBA" id="ARBA00022968"/>
    </source>
</evidence>
<organism evidence="17 18">
    <name type="scientific">Kwoniella shivajii</name>
    <dbReference type="NCBI Taxonomy" id="564305"/>
    <lineage>
        <taxon>Eukaryota</taxon>
        <taxon>Fungi</taxon>
        <taxon>Dikarya</taxon>
        <taxon>Basidiomycota</taxon>
        <taxon>Agaricomycotina</taxon>
        <taxon>Tremellomycetes</taxon>
        <taxon>Tremellales</taxon>
        <taxon>Cryptococcaceae</taxon>
        <taxon>Kwoniella</taxon>
    </lineage>
</organism>
<evidence type="ECO:0000256" key="8">
    <source>
        <dbReference type="ARBA" id="ARBA00022825"/>
    </source>
</evidence>
<dbReference type="InterPro" id="IPR001375">
    <property type="entry name" value="Peptidase_S9_cat"/>
</dbReference>
<gene>
    <name evidence="17" type="ORF">IL334_006055</name>
</gene>
<evidence type="ECO:0000256" key="7">
    <source>
        <dbReference type="ARBA" id="ARBA00022801"/>
    </source>
</evidence>
<dbReference type="PANTHER" id="PTHR11731:SF200">
    <property type="entry name" value="DIPEPTIDYL PEPTIDASE 10, ISOFORM B"/>
    <property type="match status" value="1"/>
</dbReference>
<feature type="compositionally biased region" description="Polar residues" evidence="13">
    <location>
        <begin position="24"/>
        <end position="34"/>
    </location>
</feature>
<evidence type="ECO:0000256" key="1">
    <source>
        <dbReference type="ARBA" id="ARBA00004576"/>
    </source>
</evidence>
<comment type="similarity">
    <text evidence="2">Belongs to the peptidase S9B family.</text>
</comment>
<evidence type="ECO:0000256" key="14">
    <source>
        <dbReference type="SAM" id="Phobius"/>
    </source>
</evidence>
<evidence type="ECO:0000256" key="10">
    <source>
        <dbReference type="ARBA" id="ARBA00022989"/>
    </source>
</evidence>
<dbReference type="InterPro" id="IPR002469">
    <property type="entry name" value="Peptidase_S9B_N"/>
</dbReference>
<keyword evidence="12" id="KW-0325">Glycoprotein</keyword>
<evidence type="ECO:0000256" key="11">
    <source>
        <dbReference type="ARBA" id="ARBA00023136"/>
    </source>
</evidence>
<keyword evidence="18" id="KW-1185">Reference proteome</keyword>
<evidence type="ECO:0000256" key="12">
    <source>
        <dbReference type="ARBA" id="ARBA00023180"/>
    </source>
</evidence>
<evidence type="ECO:0000256" key="2">
    <source>
        <dbReference type="ARBA" id="ARBA00006150"/>
    </source>
</evidence>
<dbReference type="Gene3D" id="2.140.10.30">
    <property type="entry name" value="Dipeptidylpeptidase IV, N-terminal domain"/>
    <property type="match status" value="1"/>
</dbReference>
<dbReference type="Gene3D" id="3.40.50.1820">
    <property type="entry name" value="alpha/beta hydrolase"/>
    <property type="match status" value="1"/>
</dbReference>
<feature type="transmembrane region" description="Helical" evidence="14">
    <location>
        <begin position="91"/>
        <end position="113"/>
    </location>
</feature>
<keyword evidence="4" id="KW-0926">Vacuole</keyword>
<evidence type="ECO:0000259" key="15">
    <source>
        <dbReference type="Pfam" id="PF00326"/>
    </source>
</evidence>
<dbReference type="InterPro" id="IPR050278">
    <property type="entry name" value="Serine_Prot_S9B/DPPIV"/>
</dbReference>
<feature type="compositionally biased region" description="Basic and acidic residues" evidence="13">
    <location>
        <begin position="37"/>
        <end position="62"/>
    </location>
</feature>
<dbReference type="InterPro" id="IPR002471">
    <property type="entry name" value="Pept_S9_AS"/>
</dbReference>
<accession>A0ABZ1D8U7</accession>
<dbReference type="EMBL" id="CP141888">
    <property type="protein sequence ID" value="WRT69072.1"/>
    <property type="molecule type" value="Genomic_DNA"/>
</dbReference>
<keyword evidence="8" id="KW-0720">Serine protease</keyword>
<evidence type="ECO:0000259" key="16">
    <source>
        <dbReference type="Pfam" id="PF00930"/>
    </source>
</evidence>
<keyword evidence="11 14" id="KW-0472">Membrane</keyword>
<evidence type="ECO:0000256" key="6">
    <source>
        <dbReference type="ARBA" id="ARBA00022692"/>
    </source>
</evidence>
<evidence type="ECO:0008006" key="19">
    <source>
        <dbReference type="Google" id="ProtNLM"/>
    </source>
</evidence>
<keyword evidence="6 14" id="KW-0812">Transmembrane</keyword>
<dbReference type="GeneID" id="87958185"/>
<comment type="subcellular location">
    <subcellularLocation>
        <location evidence="1">Vacuole membrane</location>
        <topology evidence="1">Single-pass type II membrane protein</topology>
    </subcellularLocation>
</comment>
<keyword evidence="7" id="KW-0378">Hydrolase</keyword>
<keyword evidence="9" id="KW-0735">Signal-anchor</keyword>
<proteinExistence type="inferred from homology"/>
<feature type="domain" description="Dipeptidylpeptidase IV N-terminal" evidence="16">
    <location>
        <begin position="199"/>
        <end position="575"/>
    </location>
</feature>
<evidence type="ECO:0000256" key="13">
    <source>
        <dbReference type="SAM" id="MobiDB-lite"/>
    </source>
</evidence>
<evidence type="ECO:0000256" key="4">
    <source>
        <dbReference type="ARBA" id="ARBA00022554"/>
    </source>
</evidence>
<reference evidence="17 18" key="1">
    <citation type="submission" date="2024-01" db="EMBL/GenBank/DDBJ databases">
        <title>Comparative genomics of Cryptococcus and Kwoniella reveals pathogenesis evolution and contrasting modes of karyotype evolution via chromosome fusion or intercentromeric recombination.</title>
        <authorList>
            <person name="Coelho M.A."/>
            <person name="David-Palma M."/>
            <person name="Shea T."/>
            <person name="Bowers K."/>
            <person name="McGinley-Smith S."/>
            <person name="Mohammad A.W."/>
            <person name="Gnirke A."/>
            <person name="Yurkov A.M."/>
            <person name="Nowrousian M."/>
            <person name="Sun S."/>
            <person name="Cuomo C.A."/>
            <person name="Heitman J."/>
        </authorList>
    </citation>
    <scope>NUCLEOTIDE SEQUENCE [LARGE SCALE GENOMIC DNA]</scope>
    <source>
        <strain evidence="17">CBS 11374</strain>
    </source>
</reference>
<feature type="domain" description="Peptidase S9 prolyl oligopeptidase catalytic" evidence="15">
    <location>
        <begin position="662"/>
        <end position="863"/>
    </location>
</feature>
<dbReference type="Proteomes" id="UP001329825">
    <property type="component" value="Chromosome 8"/>
</dbReference>
<keyword evidence="5" id="KW-0645">Protease</keyword>
<feature type="compositionally biased region" description="Acidic residues" evidence="13">
    <location>
        <begin position="63"/>
        <end position="74"/>
    </location>
</feature>